<gene>
    <name evidence="2" type="ORF">IX56_12545</name>
</gene>
<keyword evidence="1" id="KW-0808">Transferase</keyword>
<dbReference type="AlphaFoldDB" id="A0A099GEK8"/>
<evidence type="ECO:0000313" key="2">
    <source>
        <dbReference type="EMBL" id="KGJ21184.1"/>
    </source>
</evidence>
<dbReference type="PANTHER" id="PTHR46401">
    <property type="entry name" value="GLYCOSYLTRANSFERASE WBBK-RELATED"/>
    <property type="match status" value="1"/>
</dbReference>
<dbReference type="Gene3D" id="3.40.50.11090">
    <property type="match status" value="1"/>
</dbReference>
<dbReference type="CDD" id="cd03801">
    <property type="entry name" value="GT4_PimA-like"/>
    <property type="match status" value="1"/>
</dbReference>
<reference evidence="2 3" key="1">
    <citation type="submission" date="2014-09" db="EMBL/GenBank/DDBJ databases">
        <authorList>
            <person name="McGinnis J.M."/>
            <person name="Wolfgang W.J."/>
        </authorList>
    </citation>
    <scope>NUCLEOTIDE SEQUENCE [LARGE SCALE GENOMIC DNA]</scope>
    <source>
        <strain evidence="2 3">5503</strain>
    </source>
</reference>
<reference evidence="2 3" key="2">
    <citation type="submission" date="2014-10" db="EMBL/GenBank/DDBJ databases">
        <title>Paracoccus sanguinis sp. nov., isolated from clinical specimens of New York State patients.</title>
        <authorList>
            <person name="Mingle L.A."/>
            <person name="Cole J.A."/>
            <person name="Lapierre P."/>
            <person name="Musser K.A."/>
        </authorList>
    </citation>
    <scope>NUCLEOTIDE SEQUENCE [LARGE SCALE GENOMIC DNA]</scope>
    <source>
        <strain evidence="2 3">5503</strain>
    </source>
</reference>
<comment type="caution">
    <text evidence="2">The sequence shown here is derived from an EMBL/GenBank/DDBJ whole genome shotgun (WGS) entry which is preliminary data.</text>
</comment>
<protein>
    <submittedName>
        <fullName evidence="2">Uncharacterized protein</fullName>
    </submittedName>
</protein>
<dbReference type="SUPFAM" id="SSF53756">
    <property type="entry name" value="UDP-Glycosyltransferase/glycogen phosphorylase"/>
    <property type="match status" value="1"/>
</dbReference>
<dbReference type="GO" id="GO:0016757">
    <property type="term" value="F:glycosyltransferase activity"/>
    <property type="evidence" value="ECO:0007669"/>
    <property type="project" value="TreeGrafter"/>
</dbReference>
<dbReference type="Pfam" id="PF13692">
    <property type="entry name" value="Glyco_trans_1_4"/>
    <property type="match status" value="1"/>
</dbReference>
<dbReference type="RefSeq" id="WP_036710809.1">
    <property type="nucleotide sequence ID" value="NZ_JRKQ01000073.1"/>
</dbReference>
<dbReference type="GO" id="GO:0009103">
    <property type="term" value="P:lipopolysaccharide biosynthetic process"/>
    <property type="evidence" value="ECO:0007669"/>
    <property type="project" value="TreeGrafter"/>
</dbReference>
<dbReference type="PANTHER" id="PTHR46401:SF2">
    <property type="entry name" value="GLYCOSYLTRANSFERASE WBBK-RELATED"/>
    <property type="match status" value="1"/>
</dbReference>
<accession>A0A099GEK8</accession>
<dbReference type="Proteomes" id="UP000029858">
    <property type="component" value="Unassembled WGS sequence"/>
</dbReference>
<sequence length="379" mass="41135">MRITFALPGLSGLAGGLRVVAQHAAYLSSSGHQVTLVVRFPGPALVGQRLRLKRWLGLARMVPLPPDRGHFTGLDLPVVQLDEHRPVDPDHLPDADVIVSTWWTTAEWADRLSPEKGAHVHFIQGLEDFEVALRDRVDAVYRQHNHKLVVAGWLARTMETRYRRQATLVTNGVSTEHFATPPREMGKPPRVGFLYNPHPCKNVGLAIAALERVRRAIPEVAATSFGTHARPDRLPAWIDYARSPDQAQIAALYASCDLWLFPSRREGFGLPLLEAMASRTPVLATSAGAAPDLVDGRNGRIADADPEAFAQAALDFLRVEPARWRAASDAAWSTAQLHSVSAAGAAFESALQDVLNGQAGSAARGPLRSAATSLAKGNR</sequence>
<evidence type="ECO:0000313" key="3">
    <source>
        <dbReference type="Proteomes" id="UP000029858"/>
    </source>
</evidence>
<dbReference type="Gene3D" id="3.40.50.2000">
    <property type="entry name" value="Glycogen Phosphorylase B"/>
    <property type="match status" value="1"/>
</dbReference>
<dbReference type="EMBL" id="JRKQ01000073">
    <property type="protein sequence ID" value="KGJ21184.1"/>
    <property type="molecule type" value="Genomic_DNA"/>
</dbReference>
<organism evidence="2 3">
    <name type="scientific">Paracoccus sanguinis</name>
    <dbReference type="NCBI Taxonomy" id="1545044"/>
    <lineage>
        <taxon>Bacteria</taxon>
        <taxon>Pseudomonadati</taxon>
        <taxon>Pseudomonadota</taxon>
        <taxon>Alphaproteobacteria</taxon>
        <taxon>Rhodobacterales</taxon>
        <taxon>Paracoccaceae</taxon>
        <taxon>Paracoccus</taxon>
    </lineage>
</organism>
<evidence type="ECO:0000256" key="1">
    <source>
        <dbReference type="ARBA" id="ARBA00022679"/>
    </source>
</evidence>
<name>A0A099GEK8_9RHOB</name>
<proteinExistence type="predicted"/>